<reference evidence="2" key="2">
    <citation type="submission" date="2025-08" db="UniProtKB">
        <authorList>
            <consortium name="Ensembl"/>
        </authorList>
    </citation>
    <scope>IDENTIFICATION</scope>
</reference>
<dbReference type="GeneTree" id="ENSGT00940000165266"/>
<evidence type="ECO:0000259" key="1">
    <source>
        <dbReference type="Pfam" id="PF24764"/>
    </source>
</evidence>
<keyword evidence="3" id="KW-1185">Reference proteome</keyword>
<proteinExistence type="predicted"/>
<evidence type="ECO:0000313" key="2">
    <source>
        <dbReference type="Ensembl" id="ENSECRP00000006404.1"/>
    </source>
</evidence>
<dbReference type="Pfam" id="PF24764">
    <property type="entry name" value="rva_4"/>
    <property type="match status" value="1"/>
</dbReference>
<dbReference type="Ensembl" id="ENSECRT00000006506.1">
    <property type="protein sequence ID" value="ENSECRP00000006404.1"/>
    <property type="gene ID" value="ENSECRG00000004272.1"/>
</dbReference>
<feature type="domain" description="Integrase core" evidence="1">
    <location>
        <begin position="91"/>
        <end position="258"/>
    </location>
</feature>
<accession>A0A8C4RTA1</accession>
<name>A0A8C4RTA1_ERPCA</name>
<dbReference type="PANTHER" id="PTHR46791">
    <property type="entry name" value="EXPRESSED PROTEIN"/>
    <property type="match status" value="1"/>
</dbReference>
<evidence type="ECO:0000313" key="3">
    <source>
        <dbReference type="Proteomes" id="UP000694620"/>
    </source>
</evidence>
<dbReference type="PANTHER" id="PTHR46791:SF4">
    <property type="match status" value="1"/>
</dbReference>
<reference evidence="2" key="1">
    <citation type="submission" date="2021-06" db="EMBL/GenBank/DDBJ databases">
        <authorList>
            <consortium name="Wellcome Sanger Institute Data Sharing"/>
        </authorList>
    </citation>
    <scope>NUCLEOTIDE SEQUENCE [LARGE SCALE GENOMIC DNA]</scope>
</reference>
<dbReference type="Proteomes" id="UP000694620">
    <property type="component" value="Chromosome 6"/>
</dbReference>
<sequence length="331" mass="38401">SQSLTRPYSIHLYPLYMYIYVYRYQIPRNLLEHLIDLGFSWISIARLFCIGTRTLYRHRQRMGLLANSRFSNISDSELDTLILEIRHSTPYIDSNHKLIPWRFVFHGCVDGYSRTIVYIEASNNNSASTVLTFFLEGVRNFGLPLRVRGDASSENVLVERYMISERGHVGSFIVGRSVHNQRIERLWAELNRAVTSYFKGIFLFMEENLVLDSNSEVDMYCLHYIYTRGDPKITGNIFKTTENNFSPLQLWTAGFLSAGDRVNSLGFVSCDSFPHNSSLEREHIPENIFTVSTKQLEHLHQMVNPLHDDHNRGINHFLTIKEYLGSIFVLS</sequence>
<dbReference type="InterPro" id="IPR058913">
    <property type="entry name" value="Integrase_dom_put"/>
</dbReference>
<organism evidence="2 3">
    <name type="scientific">Erpetoichthys calabaricus</name>
    <name type="common">Rope fish</name>
    <name type="synonym">Calamoichthys calabaricus</name>
    <dbReference type="NCBI Taxonomy" id="27687"/>
    <lineage>
        <taxon>Eukaryota</taxon>
        <taxon>Metazoa</taxon>
        <taxon>Chordata</taxon>
        <taxon>Craniata</taxon>
        <taxon>Vertebrata</taxon>
        <taxon>Euteleostomi</taxon>
        <taxon>Actinopterygii</taxon>
        <taxon>Polypteriformes</taxon>
        <taxon>Polypteridae</taxon>
        <taxon>Erpetoichthys</taxon>
    </lineage>
</organism>
<dbReference type="AlphaFoldDB" id="A0A8C4RTA1"/>
<protein>
    <recommendedName>
        <fullName evidence="1">Integrase core domain-containing protein</fullName>
    </recommendedName>
</protein>
<reference evidence="2" key="3">
    <citation type="submission" date="2025-09" db="UniProtKB">
        <authorList>
            <consortium name="Ensembl"/>
        </authorList>
    </citation>
    <scope>IDENTIFICATION</scope>
</reference>